<reference evidence="8 9" key="1">
    <citation type="submission" date="2013-03" db="EMBL/GenBank/DDBJ databases">
        <title>The Genome Sequence of Enterococcus columbae ATCC_51263 (PacBio/Illumina hybrid assembly).</title>
        <authorList>
            <consortium name="The Broad Institute Genomics Platform"/>
            <consortium name="The Broad Institute Genome Sequencing Center for Infectious Disease"/>
            <person name="Earl A."/>
            <person name="Russ C."/>
            <person name="Gilmore M."/>
            <person name="Surin D."/>
            <person name="Walker B."/>
            <person name="Young S."/>
            <person name="Zeng Q."/>
            <person name="Gargeya S."/>
            <person name="Fitzgerald M."/>
            <person name="Haas B."/>
            <person name="Abouelleil A."/>
            <person name="Allen A.W."/>
            <person name="Alvarado L."/>
            <person name="Arachchi H.M."/>
            <person name="Berlin A.M."/>
            <person name="Chapman S.B."/>
            <person name="Gainer-Dewar J."/>
            <person name="Goldberg J."/>
            <person name="Griggs A."/>
            <person name="Gujja S."/>
            <person name="Hansen M."/>
            <person name="Howarth C."/>
            <person name="Imamovic A."/>
            <person name="Ireland A."/>
            <person name="Larimer J."/>
            <person name="McCowan C."/>
            <person name="Murphy C."/>
            <person name="Pearson M."/>
            <person name="Poon T.W."/>
            <person name="Priest M."/>
            <person name="Roberts A."/>
            <person name="Saif S."/>
            <person name="Shea T."/>
            <person name="Sisk P."/>
            <person name="Sykes S."/>
            <person name="Wortman J."/>
            <person name="Nusbaum C."/>
            <person name="Birren B."/>
        </authorList>
    </citation>
    <scope>NUCLEOTIDE SEQUENCE [LARGE SCALE GENOMIC DNA]</scope>
    <source>
        <strain evidence="8 9">ATCC 51263</strain>
    </source>
</reference>
<dbReference type="Pfam" id="PF04316">
    <property type="entry name" value="FlgM"/>
    <property type="match status" value="1"/>
</dbReference>
<evidence type="ECO:0000256" key="5">
    <source>
        <dbReference type="ARBA" id="ARBA00023015"/>
    </source>
</evidence>
<dbReference type="EMBL" id="ASWJ01000006">
    <property type="protein sequence ID" value="EOW83963.1"/>
    <property type="molecule type" value="Genomic_DNA"/>
</dbReference>
<evidence type="ECO:0000256" key="1">
    <source>
        <dbReference type="ARBA" id="ARBA00005322"/>
    </source>
</evidence>
<comment type="caution">
    <text evidence="8">The sequence shown here is derived from an EMBL/GenBank/DDBJ whole genome shotgun (WGS) entry which is preliminary data.</text>
</comment>
<dbReference type="SUPFAM" id="SSF101498">
    <property type="entry name" value="Anti-sigma factor FlgM"/>
    <property type="match status" value="1"/>
</dbReference>
<keyword evidence="8" id="KW-0966">Cell projection</keyword>
<dbReference type="AlphaFoldDB" id="S0KIM1"/>
<keyword evidence="5" id="KW-0805">Transcription regulation</keyword>
<name>S0KIM1_9ENTE</name>
<dbReference type="PATRIC" id="fig|1121865.3.peg.1710"/>
<sequence length="90" mass="10088">MKIEGRYTNYDRYTTNRPVHTSEIKDDTLKISQASHLDLSESVQKIRQEASHTHATNAQKIAELKAAIKEGSYQVSAKEIAASMVQAMHS</sequence>
<keyword evidence="4" id="KW-1005">Bacterial flagellum biogenesis</keyword>
<evidence type="ECO:0000256" key="4">
    <source>
        <dbReference type="ARBA" id="ARBA00022795"/>
    </source>
</evidence>
<proteinExistence type="inferred from homology"/>
<dbReference type="GO" id="GO:0044781">
    <property type="term" value="P:bacterial-type flagellum organization"/>
    <property type="evidence" value="ECO:0007669"/>
    <property type="project" value="UniProtKB-KW"/>
</dbReference>
<dbReference type="STRING" id="1121865.OMW_01767"/>
<evidence type="ECO:0000256" key="6">
    <source>
        <dbReference type="ARBA" id="ARBA00023163"/>
    </source>
</evidence>
<dbReference type="RefSeq" id="WP_016183876.1">
    <property type="nucleotide sequence ID" value="NZ_JXKI01000003.1"/>
</dbReference>
<evidence type="ECO:0000313" key="8">
    <source>
        <dbReference type="EMBL" id="EOW83963.1"/>
    </source>
</evidence>
<dbReference type="NCBIfam" id="TIGR03824">
    <property type="entry name" value="FlgM_jcvi"/>
    <property type="match status" value="1"/>
</dbReference>
<keyword evidence="6" id="KW-0804">Transcription</keyword>
<dbReference type="InterPro" id="IPR031316">
    <property type="entry name" value="FlgM_C"/>
</dbReference>
<comment type="similarity">
    <text evidence="1">Belongs to the FlgM family.</text>
</comment>
<dbReference type="InterPro" id="IPR007412">
    <property type="entry name" value="FlgM"/>
</dbReference>
<dbReference type="GO" id="GO:0045892">
    <property type="term" value="P:negative regulation of DNA-templated transcription"/>
    <property type="evidence" value="ECO:0007669"/>
    <property type="project" value="InterPro"/>
</dbReference>
<dbReference type="eggNOG" id="ENOG50306R6">
    <property type="taxonomic scope" value="Bacteria"/>
</dbReference>
<gene>
    <name evidence="8" type="ORF">I568_01410</name>
</gene>
<dbReference type="Proteomes" id="UP000014113">
    <property type="component" value="Unassembled WGS sequence"/>
</dbReference>
<dbReference type="InterPro" id="IPR035890">
    <property type="entry name" value="Anti-sigma-28_factor_FlgM_sf"/>
</dbReference>
<organism evidence="8 9">
    <name type="scientific">Enterococcus columbae DSM 7374 = ATCC 51263</name>
    <dbReference type="NCBI Taxonomy" id="1121865"/>
    <lineage>
        <taxon>Bacteria</taxon>
        <taxon>Bacillati</taxon>
        <taxon>Bacillota</taxon>
        <taxon>Bacilli</taxon>
        <taxon>Lactobacillales</taxon>
        <taxon>Enterococcaceae</taxon>
        <taxon>Enterococcus</taxon>
    </lineage>
</organism>
<keyword evidence="3" id="KW-0678">Repressor</keyword>
<accession>S0KIM1</accession>
<evidence type="ECO:0000256" key="3">
    <source>
        <dbReference type="ARBA" id="ARBA00022491"/>
    </source>
</evidence>
<evidence type="ECO:0000256" key="2">
    <source>
        <dbReference type="ARBA" id="ARBA00017823"/>
    </source>
</evidence>
<keyword evidence="9" id="KW-1185">Reference proteome</keyword>
<evidence type="ECO:0000313" key="9">
    <source>
        <dbReference type="Proteomes" id="UP000014113"/>
    </source>
</evidence>
<protein>
    <recommendedName>
        <fullName evidence="2">Negative regulator of flagellin synthesis</fullName>
    </recommendedName>
</protein>
<keyword evidence="8" id="KW-0969">Cilium</keyword>
<feature type="domain" description="Anti-sigma-28 factor FlgM C-terminal" evidence="7">
    <location>
        <begin position="39"/>
        <end position="85"/>
    </location>
</feature>
<keyword evidence="8" id="KW-0282">Flagellum</keyword>
<evidence type="ECO:0000259" key="7">
    <source>
        <dbReference type="Pfam" id="PF04316"/>
    </source>
</evidence>